<evidence type="ECO:0000256" key="8">
    <source>
        <dbReference type="HAMAP-Rule" id="MF_00011"/>
    </source>
</evidence>
<dbReference type="CDD" id="cd03108">
    <property type="entry name" value="AdSS"/>
    <property type="match status" value="1"/>
</dbReference>
<feature type="active site" description="Proton acceptor" evidence="8">
    <location>
        <position position="13"/>
    </location>
</feature>
<dbReference type="RefSeq" id="WP_222581429.1">
    <property type="nucleotide sequence ID" value="NZ_JAHVHU010000019.1"/>
</dbReference>
<proteinExistence type="inferred from homology"/>
<dbReference type="GO" id="GO:0044208">
    <property type="term" value="P:'de novo' AMP biosynthetic process"/>
    <property type="evidence" value="ECO:0007669"/>
    <property type="project" value="UniProtKB-UniRule"/>
</dbReference>
<feature type="binding site" evidence="8">
    <location>
        <position position="40"/>
    </location>
    <ligand>
        <name>Mg(2+)</name>
        <dbReference type="ChEBI" id="CHEBI:18420"/>
    </ligand>
</feature>
<evidence type="ECO:0000256" key="9">
    <source>
        <dbReference type="PROSITE-ProRule" id="PRU10134"/>
    </source>
</evidence>
<dbReference type="GO" id="GO:0004019">
    <property type="term" value="F:adenylosuccinate synthase activity"/>
    <property type="evidence" value="ECO:0007669"/>
    <property type="project" value="UniProtKB-UniRule"/>
</dbReference>
<dbReference type="SMART" id="SM00788">
    <property type="entry name" value="Adenylsucc_synt"/>
    <property type="match status" value="1"/>
</dbReference>
<dbReference type="PROSITE" id="PS01266">
    <property type="entry name" value="ADENYLOSUCCIN_SYN_1"/>
    <property type="match status" value="1"/>
</dbReference>
<dbReference type="InterPro" id="IPR033128">
    <property type="entry name" value="Adenylosuccin_syn_Lys_AS"/>
</dbReference>
<keyword evidence="5 8" id="KW-0658">Purine biosynthesis</keyword>
<feature type="active site" description="Proton donor" evidence="8">
    <location>
        <position position="41"/>
    </location>
</feature>
<evidence type="ECO:0000256" key="5">
    <source>
        <dbReference type="ARBA" id="ARBA00022755"/>
    </source>
</evidence>
<dbReference type="EC" id="6.3.4.4" evidence="8 10"/>
<dbReference type="InterPro" id="IPR027417">
    <property type="entry name" value="P-loop_NTPase"/>
</dbReference>
<dbReference type="InterPro" id="IPR001114">
    <property type="entry name" value="Adenylosuccinate_synthetase"/>
</dbReference>
<dbReference type="FunFam" id="3.90.170.10:FF:000001">
    <property type="entry name" value="Adenylosuccinate synthetase"/>
    <property type="match status" value="1"/>
</dbReference>
<keyword evidence="8" id="KW-0963">Cytoplasm</keyword>
<evidence type="ECO:0000256" key="6">
    <source>
        <dbReference type="ARBA" id="ARBA00022842"/>
    </source>
</evidence>
<keyword evidence="12" id="KW-1185">Reference proteome</keyword>
<feature type="binding site" evidence="8">
    <location>
        <begin position="12"/>
        <end position="18"/>
    </location>
    <ligand>
        <name>GTP</name>
        <dbReference type="ChEBI" id="CHEBI:37565"/>
    </ligand>
</feature>
<dbReference type="HAMAP" id="MF_00011">
    <property type="entry name" value="Adenylosucc_synth"/>
    <property type="match status" value="1"/>
</dbReference>
<comment type="subunit">
    <text evidence="1 8">Homodimer.</text>
</comment>
<feature type="binding site" evidence="8">
    <location>
        <position position="143"/>
    </location>
    <ligand>
        <name>IMP</name>
        <dbReference type="ChEBI" id="CHEBI:58053"/>
        <note>ligand shared between dimeric partners</note>
    </ligand>
</feature>
<gene>
    <name evidence="8" type="primary">purA</name>
    <name evidence="11" type="ORF">KUV50_17185</name>
</gene>
<organism evidence="11 12">
    <name type="scientific">Membranihabitans marinus</name>
    <dbReference type="NCBI Taxonomy" id="1227546"/>
    <lineage>
        <taxon>Bacteria</taxon>
        <taxon>Pseudomonadati</taxon>
        <taxon>Bacteroidota</taxon>
        <taxon>Saprospiria</taxon>
        <taxon>Saprospirales</taxon>
        <taxon>Saprospiraceae</taxon>
        <taxon>Membranihabitans</taxon>
    </lineage>
</organism>
<evidence type="ECO:0000256" key="1">
    <source>
        <dbReference type="ARBA" id="ARBA00011738"/>
    </source>
</evidence>
<keyword evidence="4 8" id="KW-0547">Nucleotide-binding</keyword>
<dbReference type="PANTHER" id="PTHR11846">
    <property type="entry name" value="ADENYLOSUCCINATE SYNTHETASE"/>
    <property type="match status" value="1"/>
</dbReference>
<dbReference type="Pfam" id="PF00709">
    <property type="entry name" value="Adenylsucc_synt"/>
    <property type="match status" value="1"/>
</dbReference>
<dbReference type="FunFam" id="1.10.300.10:FF:000001">
    <property type="entry name" value="Adenylosuccinate synthetase"/>
    <property type="match status" value="1"/>
</dbReference>
<dbReference type="GO" id="GO:0046040">
    <property type="term" value="P:IMP metabolic process"/>
    <property type="evidence" value="ECO:0007669"/>
    <property type="project" value="TreeGrafter"/>
</dbReference>
<comment type="caution">
    <text evidence="11">The sequence shown here is derived from an EMBL/GenBank/DDBJ whole genome shotgun (WGS) entry which is preliminary data.</text>
</comment>
<evidence type="ECO:0000256" key="2">
    <source>
        <dbReference type="ARBA" id="ARBA00022598"/>
    </source>
</evidence>
<feature type="binding site" evidence="8">
    <location>
        <position position="13"/>
    </location>
    <ligand>
        <name>Mg(2+)</name>
        <dbReference type="ChEBI" id="CHEBI:18420"/>
    </ligand>
</feature>
<evidence type="ECO:0000313" key="11">
    <source>
        <dbReference type="EMBL" id="MBY5959892.1"/>
    </source>
</evidence>
<keyword evidence="2 8" id="KW-0436">Ligase</keyword>
<comment type="function">
    <text evidence="8">Plays an important role in the de novo pathway of purine nucleotide biosynthesis. Catalyzes the first committed step in the biosynthesis of AMP from IMP.</text>
</comment>
<keyword evidence="6 8" id="KW-0460">Magnesium</keyword>
<dbReference type="NCBIfam" id="NF002223">
    <property type="entry name" value="PRK01117.1"/>
    <property type="match status" value="1"/>
</dbReference>
<feature type="binding site" description="in other chain" evidence="8">
    <location>
        <begin position="13"/>
        <end position="16"/>
    </location>
    <ligand>
        <name>IMP</name>
        <dbReference type="ChEBI" id="CHEBI:58053"/>
        <note>ligand shared between dimeric partners</note>
    </ligand>
</feature>
<keyword evidence="7 8" id="KW-0342">GTP-binding</keyword>
<accession>A0A953L8J5</accession>
<dbReference type="InterPro" id="IPR042110">
    <property type="entry name" value="Adenylosuccinate_synth_dom2"/>
</dbReference>
<feature type="binding site" evidence="8">
    <location>
        <begin position="40"/>
        <end position="42"/>
    </location>
    <ligand>
        <name>GTP</name>
        <dbReference type="ChEBI" id="CHEBI:37565"/>
    </ligand>
</feature>
<dbReference type="NCBIfam" id="TIGR00184">
    <property type="entry name" value="purA"/>
    <property type="match status" value="1"/>
</dbReference>
<dbReference type="GO" id="GO:0005525">
    <property type="term" value="F:GTP binding"/>
    <property type="evidence" value="ECO:0007669"/>
    <property type="project" value="UniProtKB-UniRule"/>
</dbReference>
<feature type="binding site" evidence="8">
    <location>
        <begin position="298"/>
        <end position="304"/>
    </location>
    <ligand>
        <name>substrate</name>
    </ligand>
</feature>
<comment type="subcellular location">
    <subcellularLocation>
        <location evidence="8">Cytoplasm</location>
    </subcellularLocation>
</comment>
<comment type="similarity">
    <text evidence="8 10">Belongs to the adenylosuccinate synthetase family.</text>
</comment>
<evidence type="ECO:0000313" key="12">
    <source>
        <dbReference type="Proteomes" id="UP000753961"/>
    </source>
</evidence>
<comment type="pathway">
    <text evidence="8 10">Purine metabolism; AMP biosynthesis via de novo pathway; AMP from IMP: step 1/2.</text>
</comment>
<dbReference type="Gene3D" id="1.10.300.10">
    <property type="entry name" value="Adenylosuccinate Synthetase, subunit A, domain 2"/>
    <property type="match status" value="1"/>
</dbReference>
<protein>
    <recommendedName>
        <fullName evidence="8 10">Adenylosuccinate synthetase</fullName>
        <shortName evidence="8">AMPSase</shortName>
        <shortName evidence="8">AdSS</shortName>
        <ecNumber evidence="8 10">6.3.4.4</ecNumber>
    </recommendedName>
    <alternativeName>
        <fullName evidence="8">IMP--aspartate ligase</fullName>
    </alternativeName>
</protein>
<sequence length="428" mass="47783">MSVDVILGLQWGDEGKGKIVDSLATNYDFICRFQGGPNAGHTLIFDNKKYVLHTIPSGIFRENIKNIIGAGVVIDPVILGKEIANVEQEGVQVRKQLQISNRAHFILPTHRLLDKASEADKGKAKIGSTLKGIGPTYMDKTGRNGLRYGDLFAPGFREKYTKLKEKHLRLYKMYDEVDFDLKGEEDRWFESLENIKDIPHIDAEYILNRALKDQKDILAEGAQGTMLDIEYGTYPFVTSSNTTTSGVCSGLGIAPSQIKEVIGITKAYCTRVGSGPFPTELFDENGQKLQEIGHEFGATTGRSRRCGWLDLPQLNYSIMINGVTQLVITKLDVLSEFDPFMVGEEYIIDGQKTTDLPYDLEAQDIEVQYRAMEGWNKDITGVKKFEDLPENARNYVELIEEQTGVKASIVSNGPGRDQVIQKEALVES</sequence>
<feature type="active site" evidence="9">
    <location>
        <position position="140"/>
    </location>
</feature>
<feature type="binding site" description="in other chain" evidence="8">
    <location>
        <position position="223"/>
    </location>
    <ligand>
        <name>IMP</name>
        <dbReference type="ChEBI" id="CHEBI:58053"/>
        <note>ligand shared between dimeric partners</note>
    </ligand>
</feature>
<evidence type="ECO:0000256" key="10">
    <source>
        <dbReference type="RuleBase" id="RU000520"/>
    </source>
</evidence>
<dbReference type="Gene3D" id="3.90.170.10">
    <property type="entry name" value="Adenylosuccinate Synthetase, subunit A, domain 3"/>
    <property type="match status" value="1"/>
</dbReference>
<dbReference type="InterPro" id="IPR042111">
    <property type="entry name" value="Adenylosuccinate_synth_dom3"/>
</dbReference>
<keyword evidence="3 8" id="KW-0479">Metal-binding</keyword>
<feature type="binding site" evidence="8">
    <location>
        <begin position="411"/>
        <end position="413"/>
    </location>
    <ligand>
        <name>GTP</name>
        <dbReference type="ChEBI" id="CHEBI:37565"/>
    </ligand>
</feature>
<feature type="binding site" description="in other chain" evidence="8">
    <location>
        <position position="238"/>
    </location>
    <ligand>
        <name>IMP</name>
        <dbReference type="ChEBI" id="CHEBI:58053"/>
        <note>ligand shared between dimeric partners</note>
    </ligand>
</feature>
<dbReference type="GO" id="GO:0005737">
    <property type="term" value="C:cytoplasm"/>
    <property type="evidence" value="ECO:0007669"/>
    <property type="project" value="UniProtKB-SubCell"/>
</dbReference>
<feature type="binding site" description="in other chain" evidence="8">
    <location>
        <begin position="38"/>
        <end position="41"/>
    </location>
    <ligand>
        <name>IMP</name>
        <dbReference type="ChEBI" id="CHEBI:58053"/>
        <note>ligand shared between dimeric partners</note>
    </ligand>
</feature>
<reference evidence="11" key="1">
    <citation type="submission" date="2021-06" db="EMBL/GenBank/DDBJ databases">
        <title>44 bacteria genomes isolated from Dapeng, Shenzhen.</title>
        <authorList>
            <person name="Zheng W."/>
            <person name="Yu S."/>
            <person name="Huang Y."/>
        </authorList>
    </citation>
    <scope>NUCLEOTIDE SEQUENCE</scope>
    <source>
        <strain evidence="11">DP5N28-2</strain>
    </source>
</reference>
<comment type="catalytic activity">
    <reaction evidence="8 10">
        <text>IMP + L-aspartate + GTP = N(6)-(1,2-dicarboxyethyl)-AMP + GDP + phosphate + 2 H(+)</text>
        <dbReference type="Rhea" id="RHEA:15753"/>
        <dbReference type="ChEBI" id="CHEBI:15378"/>
        <dbReference type="ChEBI" id="CHEBI:29991"/>
        <dbReference type="ChEBI" id="CHEBI:37565"/>
        <dbReference type="ChEBI" id="CHEBI:43474"/>
        <dbReference type="ChEBI" id="CHEBI:57567"/>
        <dbReference type="ChEBI" id="CHEBI:58053"/>
        <dbReference type="ChEBI" id="CHEBI:58189"/>
        <dbReference type="EC" id="6.3.4.4"/>
    </reaction>
</comment>
<evidence type="ECO:0000256" key="4">
    <source>
        <dbReference type="ARBA" id="ARBA00022741"/>
    </source>
</evidence>
<feature type="binding site" description="in other chain" evidence="8">
    <location>
        <position position="129"/>
    </location>
    <ligand>
        <name>IMP</name>
        <dbReference type="ChEBI" id="CHEBI:58053"/>
        <note>ligand shared between dimeric partners</note>
    </ligand>
</feature>
<dbReference type="SUPFAM" id="SSF52540">
    <property type="entry name" value="P-loop containing nucleoside triphosphate hydrolases"/>
    <property type="match status" value="1"/>
</dbReference>
<comment type="cofactor">
    <cofactor evidence="8">
        <name>Mg(2+)</name>
        <dbReference type="ChEBI" id="CHEBI:18420"/>
    </cofactor>
    <text evidence="8">Binds 1 Mg(2+) ion per subunit.</text>
</comment>
<feature type="binding site" evidence="8">
    <location>
        <begin position="330"/>
        <end position="332"/>
    </location>
    <ligand>
        <name>GTP</name>
        <dbReference type="ChEBI" id="CHEBI:37565"/>
    </ligand>
</feature>
<evidence type="ECO:0000256" key="3">
    <source>
        <dbReference type="ARBA" id="ARBA00022723"/>
    </source>
</evidence>
<dbReference type="EMBL" id="JAHVHU010000019">
    <property type="protein sequence ID" value="MBY5959892.1"/>
    <property type="molecule type" value="Genomic_DNA"/>
</dbReference>
<dbReference type="PROSITE" id="PS00513">
    <property type="entry name" value="ADENYLOSUCCIN_SYN_2"/>
    <property type="match status" value="1"/>
</dbReference>
<dbReference type="InterPro" id="IPR042109">
    <property type="entry name" value="Adenylosuccinate_synth_dom1"/>
</dbReference>
<feature type="binding site" description="in other chain" evidence="8">
    <location>
        <position position="302"/>
    </location>
    <ligand>
        <name>IMP</name>
        <dbReference type="ChEBI" id="CHEBI:58053"/>
        <note>ligand shared between dimeric partners</note>
    </ligand>
</feature>
<dbReference type="GO" id="GO:0000287">
    <property type="term" value="F:magnesium ion binding"/>
    <property type="evidence" value="ECO:0007669"/>
    <property type="project" value="UniProtKB-UniRule"/>
</dbReference>
<feature type="binding site" evidence="8">
    <location>
        <position position="304"/>
    </location>
    <ligand>
        <name>GTP</name>
        <dbReference type="ChEBI" id="CHEBI:37565"/>
    </ligand>
</feature>
<dbReference type="InterPro" id="IPR018220">
    <property type="entry name" value="Adenylosuccin_syn_GTP-bd"/>
</dbReference>
<dbReference type="AlphaFoldDB" id="A0A953L8J5"/>
<dbReference type="PANTHER" id="PTHR11846:SF0">
    <property type="entry name" value="ADENYLOSUCCINATE SYNTHETASE"/>
    <property type="match status" value="1"/>
</dbReference>
<dbReference type="Gene3D" id="3.40.440.10">
    <property type="entry name" value="Adenylosuccinate Synthetase, subunit A, domain 1"/>
    <property type="match status" value="1"/>
</dbReference>
<name>A0A953L8J5_9BACT</name>
<dbReference type="Proteomes" id="UP000753961">
    <property type="component" value="Unassembled WGS sequence"/>
</dbReference>
<evidence type="ECO:0000256" key="7">
    <source>
        <dbReference type="ARBA" id="ARBA00023134"/>
    </source>
</evidence>